<dbReference type="OrthoDB" id="3269353at2759"/>
<feature type="region of interest" description="Disordered" evidence="1">
    <location>
        <begin position="28"/>
        <end position="64"/>
    </location>
</feature>
<proteinExistence type="predicted"/>
<dbReference type="STRING" id="1314785.A0A165ANF8"/>
<name>A0A165ANF8_9APHY</name>
<reference evidence="2 3" key="1">
    <citation type="journal article" date="2016" name="Mol. Biol. Evol.">
        <title>Comparative Genomics of Early-Diverging Mushroom-Forming Fungi Provides Insights into the Origins of Lignocellulose Decay Capabilities.</title>
        <authorList>
            <person name="Nagy L.G."/>
            <person name="Riley R."/>
            <person name="Tritt A."/>
            <person name="Adam C."/>
            <person name="Daum C."/>
            <person name="Floudas D."/>
            <person name="Sun H."/>
            <person name="Yadav J.S."/>
            <person name="Pangilinan J."/>
            <person name="Larsson K.H."/>
            <person name="Matsuura K."/>
            <person name="Barry K."/>
            <person name="Labutti K."/>
            <person name="Kuo R."/>
            <person name="Ohm R.A."/>
            <person name="Bhattacharya S.S."/>
            <person name="Shirouzu T."/>
            <person name="Yoshinaga Y."/>
            <person name="Martin F.M."/>
            <person name="Grigoriev I.V."/>
            <person name="Hibbett D.S."/>
        </authorList>
    </citation>
    <scope>NUCLEOTIDE SEQUENCE [LARGE SCALE GENOMIC DNA]</scope>
    <source>
        <strain evidence="2 3">93-53</strain>
    </source>
</reference>
<protein>
    <submittedName>
        <fullName evidence="2">Uncharacterized protein</fullName>
    </submittedName>
</protein>
<dbReference type="AlphaFoldDB" id="A0A165ANF8"/>
<sequence>MRNTVVHLPSASSTEHSALNLKDYSWSPSSAGPPEYDNGTDGESLRFPSPDTAGRVRSDVPPMPMTATSWGAPLSYPPSPFDTGSRYASFVDEAARAMSSFLATPEIATSWDPPSNPVAPMLRYCFDAIHRRPNSSIESTI</sequence>
<dbReference type="InParanoid" id="A0A165ANF8"/>
<dbReference type="EMBL" id="KV428001">
    <property type="protein sequence ID" value="KZS99344.1"/>
    <property type="molecule type" value="Genomic_DNA"/>
</dbReference>
<dbReference type="Proteomes" id="UP000076871">
    <property type="component" value="Unassembled WGS sequence"/>
</dbReference>
<gene>
    <name evidence="2" type="ORF">LAESUDRAFT_765656</name>
</gene>
<evidence type="ECO:0000313" key="2">
    <source>
        <dbReference type="EMBL" id="KZS99344.1"/>
    </source>
</evidence>
<organism evidence="2 3">
    <name type="scientific">Laetiporus sulphureus 93-53</name>
    <dbReference type="NCBI Taxonomy" id="1314785"/>
    <lineage>
        <taxon>Eukaryota</taxon>
        <taxon>Fungi</taxon>
        <taxon>Dikarya</taxon>
        <taxon>Basidiomycota</taxon>
        <taxon>Agaricomycotina</taxon>
        <taxon>Agaricomycetes</taxon>
        <taxon>Polyporales</taxon>
        <taxon>Laetiporus</taxon>
    </lineage>
</organism>
<evidence type="ECO:0000313" key="3">
    <source>
        <dbReference type="Proteomes" id="UP000076871"/>
    </source>
</evidence>
<evidence type="ECO:0000256" key="1">
    <source>
        <dbReference type="SAM" id="MobiDB-lite"/>
    </source>
</evidence>
<dbReference type="RefSeq" id="XP_040757085.1">
    <property type="nucleotide sequence ID" value="XM_040913755.1"/>
</dbReference>
<keyword evidence="3" id="KW-1185">Reference proteome</keyword>
<dbReference type="GeneID" id="63830783"/>
<accession>A0A165ANF8</accession>